<evidence type="ECO:0000259" key="1">
    <source>
        <dbReference type="Pfam" id="PF03572"/>
    </source>
</evidence>
<protein>
    <submittedName>
        <fullName evidence="2">S41 family peptidase</fullName>
    </submittedName>
</protein>
<dbReference type="Gene3D" id="3.90.226.10">
    <property type="entry name" value="2-enoyl-CoA Hydratase, Chain A, domain 1"/>
    <property type="match status" value="1"/>
</dbReference>
<evidence type="ECO:0000313" key="3">
    <source>
        <dbReference type="Proteomes" id="UP001221558"/>
    </source>
</evidence>
<feature type="domain" description="Tail specific protease" evidence="1">
    <location>
        <begin position="251"/>
        <end position="331"/>
    </location>
</feature>
<accession>A0ABY7WJJ1</accession>
<reference evidence="2 3" key="1">
    <citation type="submission" date="2023-02" db="EMBL/GenBank/DDBJ databases">
        <title>Genome sequence of Sphingobacterium sp. KACC 22765.</title>
        <authorList>
            <person name="Kim S."/>
            <person name="Heo J."/>
            <person name="Kwon S.-W."/>
        </authorList>
    </citation>
    <scope>NUCLEOTIDE SEQUENCE [LARGE SCALE GENOMIC DNA]</scope>
    <source>
        <strain evidence="2 3">KACC 22765</strain>
    </source>
</reference>
<name>A0ABY7WJJ1_9SPHI</name>
<dbReference type="InterPro" id="IPR005151">
    <property type="entry name" value="Tail-specific_protease"/>
</dbReference>
<keyword evidence="3" id="KW-1185">Reference proteome</keyword>
<gene>
    <name evidence="2" type="ORF">PQ465_05065</name>
</gene>
<dbReference type="RefSeq" id="WP_274268463.1">
    <property type="nucleotide sequence ID" value="NZ_CP117880.1"/>
</dbReference>
<dbReference type="Proteomes" id="UP001221558">
    <property type="component" value="Chromosome"/>
</dbReference>
<dbReference type="Pfam" id="PF03572">
    <property type="entry name" value="Peptidase_S41"/>
    <property type="match status" value="1"/>
</dbReference>
<organism evidence="2 3">
    <name type="scientific">Sphingobacterium oryzagri</name>
    <dbReference type="NCBI Taxonomy" id="3025669"/>
    <lineage>
        <taxon>Bacteria</taxon>
        <taxon>Pseudomonadati</taxon>
        <taxon>Bacteroidota</taxon>
        <taxon>Sphingobacteriia</taxon>
        <taxon>Sphingobacteriales</taxon>
        <taxon>Sphingobacteriaceae</taxon>
        <taxon>Sphingobacterium</taxon>
    </lineage>
</organism>
<dbReference type="InterPro" id="IPR029045">
    <property type="entry name" value="ClpP/crotonase-like_dom_sf"/>
</dbReference>
<dbReference type="EMBL" id="CP117880">
    <property type="protein sequence ID" value="WDF69751.1"/>
    <property type="molecule type" value="Genomic_DNA"/>
</dbReference>
<proteinExistence type="predicted"/>
<evidence type="ECO:0000313" key="2">
    <source>
        <dbReference type="EMBL" id="WDF69751.1"/>
    </source>
</evidence>
<dbReference type="SUPFAM" id="SSF52096">
    <property type="entry name" value="ClpP/crotonase"/>
    <property type="match status" value="1"/>
</dbReference>
<sequence length="404" mass="45815">MNKILTVILVLFQTLCSAQDQPLLRAFAADSLRADFDLMVGALKEAHAGLYWYNTSSGYDSIAQAEREKLVDGMDAYAFFRAASKMVTATREGHCRVGSSRAVGEYFNTKAQLPPLLVKMLHGNVYLLNDVHNQNTSGKILRKINDQPIAEIIDQIFLYSPKFADGYITTGKIRYSVDYAALAYNYTDFFENTAIYALELLDTATNIAATIHVPSVTASQFRKMERQLAFHNFQRPIELKINETKDVAQLSLHSFKHTNFDKNGMEDRAFAIFKAQIDSVFSMIKTSNVKNLIIDLRNNGGGTEGYEDYVFSYLTDKPYKKYRYVQANATTFSFLDHTQHNTAAKKREFEKDMANEFDADGKGNYYRRADFTAVDAAKESPFKGNLYVWFRVGPILEVLNLQVC</sequence>